<comment type="caution">
    <text evidence="3">The sequence shown here is derived from an EMBL/GenBank/DDBJ whole genome shotgun (WGS) entry which is preliminary data.</text>
</comment>
<dbReference type="PANTHER" id="PTHR43669:SF3">
    <property type="entry name" value="ALCOHOL DEHYDROGENASE, PUTATIVE (AFU_ORTHOLOGUE AFUA_3G03445)-RELATED"/>
    <property type="match status" value="1"/>
</dbReference>
<dbReference type="PRINTS" id="PR01397">
    <property type="entry name" value="DHBDHDRGNASE"/>
</dbReference>
<proteinExistence type="inferred from homology"/>
<dbReference type="SUPFAM" id="SSF51735">
    <property type="entry name" value="NAD(P)-binding Rossmann-fold domains"/>
    <property type="match status" value="1"/>
</dbReference>
<dbReference type="CDD" id="cd05233">
    <property type="entry name" value="SDR_c"/>
    <property type="match status" value="1"/>
</dbReference>
<dbReference type="GO" id="GO:0016491">
    <property type="term" value="F:oxidoreductase activity"/>
    <property type="evidence" value="ECO:0007669"/>
    <property type="project" value="UniProtKB-KW"/>
</dbReference>
<keyword evidence="2 3" id="KW-0560">Oxidoreductase</keyword>
<keyword evidence="4" id="KW-1185">Reference proteome</keyword>
<gene>
    <name evidence="3" type="ORF">ACFPWU_01530</name>
</gene>
<dbReference type="Pfam" id="PF00106">
    <property type="entry name" value="adh_short"/>
    <property type="match status" value="1"/>
</dbReference>
<name>A0ABW1QS89_9ACTN</name>
<evidence type="ECO:0000256" key="2">
    <source>
        <dbReference type="ARBA" id="ARBA00023002"/>
    </source>
</evidence>
<accession>A0ABW1QS89</accession>
<dbReference type="RefSeq" id="WP_164878771.1">
    <property type="nucleotide sequence ID" value="NZ_CP034929.1"/>
</dbReference>
<organism evidence="3 4">
    <name type="scientific">Nocardioides yefusunii</name>
    <dbReference type="NCBI Taxonomy" id="2500546"/>
    <lineage>
        <taxon>Bacteria</taxon>
        <taxon>Bacillati</taxon>
        <taxon>Actinomycetota</taxon>
        <taxon>Actinomycetes</taxon>
        <taxon>Propionibacteriales</taxon>
        <taxon>Nocardioidaceae</taxon>
        <taxon>Nocardioides</taxon>
    </lineage>
</organism>
<dbReference type="Gene3D" id="3.40.50.720">
    <property type="entry name" value="NAD(P)-binding Rossmann-like Domain"/>
    <property type="match status" value="1"/>
</dbReference>
<protein>
    <submittedName>
        <fullName evidence="3">SDR family oxidoreductase</fullName>
        <ecNumber evidence="3">1.-.-.-</ecNumber>
    </submittedName>
</protein>
<evidence type="ECO:0000313" key="3">
    <source>
        <dbReference type="EMBL" id="MFC6152344.1"/>
    </source>
</evidence>
<dbReference type="InterPro" id="IPR036291">
    <property type="entry name" value="NAD(P)-bd_dom_sf"/>
</dbReference>
<evidence type="ECO:0000313" key="4">
    <source>
        <dbReference type="Proteomes" id="UP001596098"/>
    </source>
</evidence>
<dbReference type="EC" id="1.-.-.-" evidence="3"/>
<reference evidence="4" key="1">
    <citation type="journal article" date="2019" name="Int. J. Syst. Evol. Microbiol.">
        <title>The Global Catalogue of Microorganisms (GCM) 10K type strain sequencing project: providing services to taxonomists for standard genome sequencing and annotation.</title>
        <authorList>
            <consortium name="The Broad Institute Genomics Platform"/>
            <consortium name="The Broad Institute Genome Sequencing Center for Infectious Disease"/>
            <person name="Wu L."/>
            <person name="Ma J."/>
        </authorList>
    </citation>
    <scope>NUCLEOTIDE SEQUENCE [LARGE SCALE GENOMIC DNA]</scope>
    <source>
        <strain evidence="4">DFY28</strain>
    </source>
</reference>
<dbReference type="InterPro" id="IPR003560">
    <property type="entry name" value="DHB_DH"/>
</dbReference>
<comment type="similarity">
    <text evidence="1">Belongs to the short-chain dehydrogenases/reductases (SDR) family.</text>
</comment>
<evidence type="ECO:0000256" key="1">
    <source>
        <dbReference type="ARBA" id="ARBA00006484"/>
    </source>
</evidence>
<dbReference type="PANTHER" id="PTHR43669">
    <property type="entry name" value="5-KETO-D-GLUCONATE 5-REDUCTASE"/>
    <property type="match status" value="1"/>
</dbReference>
<dbReference type="Proteomes" id="UP001596098">
    <property type="component" value="Unassembled WGS sequence"/>
</dbReference>
<dbReference type="EMBL" id="JBHSQI010000001">
    <property type="protein sequence ID" value="MFC6152344.1"/>
    <property type="molecule type" value="Genomic_DNA"/>
</dbReference>
<sequence>MNAVADSRPLTGACAMVTGAGTGIGRAITLALAARGLHVVALGRRAAPLADLADAASGLPGRVRPATADVSLPGVLDDVAARHLAPDARLEVIVASAGAFTRGPVASLTTDAWDAQIASNLTAAFHTLALASRRMTAQELVDGRRGHVFTPSTPARA</sequence>
<dbReference type="InterPro" id="IPR002347">
    <property type="entry name" value="SDR_fam"/>
</dbReference>